<evidence type="ECO:0000313" key="2">
    <source>
        <dbReference type="EMBL" id="SHL84471.1"/>
    </source>
</evidence>
<evidence type="ECO:0000313" key="3">
    <source>
        <dbReference type="Proteomes" id="UP000184388"/>
    </source>
</evidence>
<evidence type="ECO:0000256" key="1">
    <source>
        <dbReference type="SAM" id="MobiDB-lite"/>
    </source>
</evidence>
<gene>
    <name evidence="2" type="ORF">SAMN05216268_106395</name>
</gene>
<dbReference type="EMBL" id="FRBK01000006">
    <property type="protein sequence ID" value="SHL84471.1"/>
    <property type="molecule type" value="Genomic_DNA"/>
</dbReference>
<reference evidence="3" key="1">
    <citation type="submission" date="2016-11" db="EMBL/GenBank/DDBJ databases">
        <authorList>
            <person name="Jaros S."/>
            <person name="Januszkiewicz K."/>
            <person name="Wedrychowicz H."/>
        </authorList>
    </citation>
    <scope>NUCLEOTIDE SEQUENCE [LARGE SCALE GENOMIC DNA]</scope>
    <source>
        <strain evidence="3">CGMCC 4.3555</strain>
    </source>
</reference>
<dbReference type="AlphaFoldDB" id="A0A9X8MUA0"/>
<feature type="region of interest" description="Disordered" evidence="1">
    <location>
        <begin position="1"/>
        <end position="23"/>
    </location>
</feature>
<organism evidence="2 3">
    <name type="scientific">Streptomyces yunnanensis</name>
    <dbReference type="NCBI Taxonomy" id="156453"/>
    <lineage>
        <taxon>Bacteria</taxon>
        <taxon>Bacillati</taxon>
        <taxon>Actinomycetota</taxon>
        <taxon>Actinomycetes</taxon>
        <taxon>Kitasatosporales</taxon>
        <taxon>Streptomycetaceae</taxon>
        <taxon>Streptomyces</taxon>
    </lineage>
</organism>
<accession>A0A9X8MUA0</accession>
<sequence>MSGETEGLAQSHWHIPNDRYPKPSNVCQQCVREDLNHRHMPVIRGELRLP</sequence>
<name>A0A9X8MUA0_9ACTN</name>
<comment type="caution">
    <text evidence="2">The sequence shown here is derived from an EMBL/GenBank/DDBJ whole genome shotgun (WGS) entry which is preliminary data.</text>
</comment>
<proteinExistence type="predicted"/>
<protein>
    <submittedName>
        <fullName evidence="2">Uncharacterized protein</fullName>
    </submittedName>
</protein>
<dbReference type="Proteomes" id="UP000184388">
    <property type="component" value="Unassembled WGS sequence"/>
</dbReference>